<protein>
    <recommendedName>
        <fullName evidence="1">Aminotransferase-like plant mobile domain-containing protein</fullName>
    </recommendedName>
</protein>
<evidence type="ECO:0000313" key="2">
    <source>
        <dbReference type="EMBL" id="KAG9450500.1"/>
    </source>
</evidence>
<dbReference type="PANTHER" id="PTHR46033">
    <property type="entry name" value="PROTEIN MAIN-LIKE 2"/>
    <property type="match status" value="1"/>
</dbReference>
<dbReference type="GO" id="GO:0010073">
    <property type="term" value="P:meristem maintenance"/>
    <property type="evidence" value="ECO:0007669"/>
    <property type="project" value="InterPro"/>
</dbReference>
<organism evidence="2 3">
    <name type="scientific">Aristolochia fimbriata</name>
    <name type="common">White veined hardy Dutchman's pipe vine</name>
    <dbReference type="NCBI Taxonomy" id="158543"/>
    <lineage>
        <taxon>Eukaryota</taxon>
        <taxon>Viridiplantae</taxon>
        <taxon>Streptophyta</taxon>
        <taxon>Embryophyta</taxon>
        <taxon>Tracheophyta</taxon>
        <taxon>Spermatophyta</taxon>
        <taxon>Magnoliopsida</taxon>
        <taxon>Magnoliidae</taxon>
        <taxon>Piperales</taxon>
        <taxon>Aristolochiaceae</taxon>
        <taxon>Aristolochia</taxon>
    </lineage>
</organism>
<keyword evidence="3" id="KW-1185">Reference proteome</keyword>
<dbReference type="InterPro" id="IPR044824">
    <property type="entry name" value="MAIN-like"/>
</dbReference>
<dbReference type="Pfam" id="PF10536">
    <property type="entry name" value="PMD"/>
    <property type="match status" value="2"/>
</dbReference>
<gene>
    <name evidence="2" type="ORF">H6P81_010465</name>
</gene>
<sequence>MAYLTLFEDFEVARRYSWGAATLSFLYRELTQVCHTRVVGIAGCLNLMQVERPTDECYKPWWKPGAIQDKVGPPTELSGRRIWLSRTPLICFEIVELHVPDRVMLQFGLEQVTPLEDVEHVTRVSRKGRAGEDWAVYHRDYIARCEARAESVVTGSRASPPDMLPERSSIEMCHMLVSLLTWSSQPEIEHHGGVVQGVGLQLRRQPVSRIMTRFQPYRSLRCPIFHLSRLPSRSPTSPLSSQRSLSPAATLPFRGFIQEGKKRQLVH</sequence>
<evidence type="ECO:0000313" key="3">
    <source>
        <dbReference type="Proteomes" id="UP000825729"/>
    </source>
</evidence>
<dbReference type="AlphaFoldDB" id="A0AAV7ENU6"/>
<proteinExistence type="predicted"/>
<feature type="domain" description="Aminotransferase-like plant mobile" evidence="1">
    <location>
        <begin position="2"/>
        <end position="50"/>
    </location>
</feature>
<feature type="domain" description="Aminotransferase-like plant mobile" evidence="1">
    <location>
        <begin position="73"/>
        <end position="154"/>
    </location>
</feature>
<dbReference type="Proteomes" id="UP000825729">
    <property type="component" value="Unassembled WGS sequence"/>
</dbReference>
<dbReference type="PANTHER" id="PTHR46033:SF8">
    <property type="entry name" value="PROTEIN MAINTENANCE OF MERISTEMS-LIKE"/>
    <property type="match status" value="1"/>
</dbReference>
<accession>A0AAV7ENU6</accession>
<comment type="caution">
    <text evidence="2">The sequence shown here is derived from an EMBL/GenBank/DDBJ whole genome shotgun (WGS) entry which is preliminary data.</text>
</comment>
<dbReference type="EMBL" id="JAINDJ010000004">
    <property type="protein sequence ID" value="KAG9450500.1"/>
    <property type="molecule type" value="Genomic_DNA"/>
</dbReference>
<dbReference type="InterPro" id="IPR019557">
    <property type="entry name" value="AminoTfrase-like_pln_mobile"/>
</dbReference>
<evidence type="ECO:0000259" key="1">
    <source>
        <dbReference type="Pfam" id="PF10536"/>
    </source>
</evidence>
<reference evidence="2 3" key="1">
    <citation type="submission" date="2021-07" db="EMBL/GenBank/DDBJ databases">
        <title>The Aristolochia fimbriata genome: insights into angiosperm evolution, floral development and chemical biosynthesis.</title>
        <authorList>
            <person name="Jiao Y."/>
        </authorList>
    </citation>
    <scope>NUCLEOTIDE SEQUENCE [LARGE SCALE GENOMIC DNA]</scope>
    <source>
        <strain evidence="2">IBCAS-2021</strain>
        <tissue evidence="2">Leaf</tissue>
    </source>
</reference>
<name>A0AAV7ENU6_ARIFI</name>